<reference evidence="1" key="1">
    <citation type="submission" date="2022-04" db="EMBL/GenBank/DDBJ databases">
        <title>Carnegiea gigantea Genome sequencing and assembly v2.</title>
        <authorList>
            <person name="Copetti D."/>
            <person name="Sanderson M.J."/>
            <person name="Burquez A."/>
            <person name="Wojciechowski M.F."/>
        </authorList>
    </citation>
    <scope>NUCLEOTIDE SEQUENCE</scope>
    <source>
        <strain evidence="1">SGP5-SGP5p</strain>
        <tissue evidence="1">Aerial part</tissue>
    </source>
</reference>
<evidence type="ECO:0008006" key="3">
    <source>
        <dbReference type="Google" id="ProtNLM"/>
    </source>
</evidence>
<sequence length="394" mass="45709">MARARTPSNLEVLVARPETPINGTVLQLTPPASTTQSEQNIAADFTPIQKRATANYPRGNTPTSAPLLNSFNALQMDKNIDKVAGKAFPGWYWHYNFELDLSTHKRFLIIFVYGMNQEQMRMPLWEDLQVLAQQITEAWCMLGDFNSVLYKEDRIGGIEIQDYEVQHLENFLDTCELQELRWTGMVFTNLLCHDTMDYTQTQYLPNGLSDHTPLMVKFPSSPKPRARFQFYDMWYKHRDFAHITASNLPPAAASSKMLQVRKYLDKIRPPLSKLNRQHFTDLRAQTEKARSVLSNLQLIMQQDPTNEDLLQKEQEARNRHLDMLSSSLSLIQQQSKIEWIKYGDDNTRLFHAEAKQRKMTTYIYSIQGVDGKCVEGFVKVQQLMLEFYKNLLGR</sequence>
<keyword evidence="2" id="KW-1185">Reference proteome</keyword>
<dbReference type="Proteomes" id="UP001153076">
    <property type="component" value="Unassembled WGS sequence"/>
</dbReference>
<proteinExistence type="predicted"/>
<dbReference type="OrthoDB" id="1001388at2759"/>
<dbReference type="SUPFAM" id="SSF56219">
    <property type="entry name" value="DNase I-like"/>
    <property type="match status" value="1"/>
</dbReference>
<evidence type="ECO:0000313" key="1">
    <source>
        <dbReference type="EMBL" id="KAJ8434479.1"/>
    </source>
</evidence>
<organism evidence="1 2">
    <name type="scientific">Carnegiea gigantea</name>
    <dbReference type="NCBI Taxonomy" id="171969"/>
    <lineage>
        <taxon>Eukaryota</taxon>
        <taxon>Viridiplantae</taxon>
        <taxon>Streptophyta</taxon>
        <taxon>Embryophyta</taxon>
        <taxon>Tracheophyta</taxon>
        <taxon>Spermatophyta</taxon>
        <taxon>Magnoliopsida</taxon>
        <taxon>eudicotyledons</taxon>
        <taxon>Gunneridae</taxon>
        <taxon>Pentapetalae</taxon>
        <taxon>Caryophyllales</taxon>
        <taxon>Cactineae</taxon>
        <taxon>Cactaceae</taxon>
        <taxon>Cactoideae</taxon>
        <taxon>Echinocereeae</taxon>
        <taxon>Carnegiea</taxon>
    </lineage>
</organism>
<name>A0A9Q1K0F7_9CARY</name>
<dbReference type="PANTHER" id="PTHR33710">
    <property type="entry name" value="BNAC02G09200D PROTEIN"/>
    <property type="match status" value="1"/>
</dbReference>
<dbReference type="EMBL" id="JAKOGI010000476">
    <property type="protein sequence ID" value="KAJ8434479.1"/>
    <property type="molecule type" value="Genomic_DNA"/>
</dbReference>
<dbReference type="InterPro" id="IPR036691">
    <property type="entry name" value="Endo/exonu/phosph_ase_sf"/>
</dbReference>
<dbReference type="PANTHER" id="PTHR33710:SF71">
    <property type="entry name" value="ENDONUCLEASE_EXONUCLEASE_PHOSPHATASE DOMAIN-CONTAINING PROTEIN"/>
    <property type="match status" value="1"/>
</dbReference>
<comment type="caution">
    <text evidence="1">The sequence shown here is derived from an EMBL/GenBank/DDBJ whole genome shotgun (WGS) entry which is preliminary data.</text>
</comment>
<accession>A0A9Q1K0F7</accession>
<gene>
    <name evidence="1" type="ORF">Cgig2_012113</name>
</gene>
<protein>
    <recommendedName>
        <fullName evidence="3">Endonuclease/exonuclease/phosphatase domain-containing protein</fullName>
    </recommendedName>
</protein>
<dbReference type="Gene3D" id="3.60.10.10">
    <property type="entry name" value="Endonuclease/exonuclease/phosphatase"/>
    <property type="match status" value="1"/>
</dbReference>
<evidence type="ECO:0000313" key="2">
    <source>
        <dbReference type="Proteomes" id="UP001153076"/>
    </source>
</evidence>
<dbReference type="AlphaFoldDB" id="A0A9Q1K0F7"/>